<keyword evidence="3" id="KW-0804">Transcription</keyword>
<keyword evidence="6" id="KW-1185">Reference proteome</keyword>
<dbReference type="RefSeq" id="WP_197160953.1">
    <property type="nucleotide sequence ID" value="NZ_JADZGI010000001.1"/>
</dbReference>
<dbReference type="InterPro" id="IPR036388">
    <property type="entry name" value="WH-like_DNA-bd_sf"/>
</dbReference>
<feature type="domain" description="HTH gntR-type" evidence="4">
    <location>
        <begin position="6"/>
        <end position="73"/>
    </location>
</feature>
<dbReference type="GO" id="GO:0003677">
    <property type="term" value="F:DNA binding"/>
    <property type="evidence" value="ECO:0007669"/>
    <property type="project" value="UniProtKB-KW"/>
</dbReference>
<dbReference type="Gene3D" id="1.10.10.10">
    <property type="entry name" value="Winged helix-like DNA-binding domain superfamily/Winged helix DNA-binding domain"/>
    <property type="match status" value="1"/>
</dbReference>
<dbReference type="AlphaFoldDB" id="A0A931MJS2"/>
<gene>
    <name evidence="5" type="ORF">I5E68_03925</name>
</gene>
<sequence length="228" mass="25078">MEQSSSGLAQASAERLRAMIYAREPGERIGSLRSIAEELGVGIVTVQQAARVLEHEGLLDVRRGPSGGYYGSRPNAASLERALAAFIRSDPVGWEEVLDITSLLFDELVVAAARGTSTKCKDDLMALLPRISQASGFEAITTLEKEFQNVLFAMVERPLFELLTRVALRFSDDWSSSPLHKAAIDNERWVAGRQRIIAAILDNDPELARFEAHRNNRMLILSAIGKDG</sequence>
<evidence type="ECO:0000256" key="1">
    <source>
        <dbReference type="ARBA" id="ARBA00023015"/>
    </source>
</evidence>
<organism evidence="5 6">
    <name type="scientific">Novosphingobium aureum</name>
    <dbReference type="NCBI Taxonomy" id="2792964"/>
    <lineage>
        <taxon>Bacteria</taxon>
        <taxon>Pseudomonadati</taxon>
        <taxon>Pseudomonadota</taxon>
        <taxon>Alphaproteobacteria</taxon>
        <taxon>Sphingomonadales</taxon>
        <taxon>Sphingomonadaceae</taxon>
        <taxon>Novosphingobium</taxon>
    </lineage>
</organism>
<dbReference type="EMBL" id="JADZGI010000001">
    <property type="protein sequence ID" value="MBH0112102.1"/>
    <property type="molecule type" value="Genomic_DNA"/>
</dbReference>
<proteinExistence type="predicted"/>
<dbReference type="InterPro" id="IPR000524">
    <property type="entry name" value="Tscrpt_reg_HTH_GntR"/>
</dbReference>
<dbReference type="Proteomes" id="UP000617634">
    <property type="component" value="Unassembled WGS sequence"/>
</dbReference>
<accession>A0A931MJS2</accession>
<dbReference type="PANTHER" id="PTHR43537:SF5">
    <property type="entry name" value="UXU OPERON TRANSCRIPTIONAL REGULATOR"/>
    <property type="match status" value="1"/>
</dbReference>
<dbReference type="Pfam" id="PF00392">
    <property type="entry name" value="GntR"/>
    <property type="match status" value="1"/>
</dbReference>
<evidence type="ECO:0000259" key="4">
    <source>
        <dbReference type="PROSITE" id="PS50949"/>
    </source>
</evidence>
<evidence type="ECO:0000256" key="3">
    <source>
        <dbReference type="ARBA" id="ARBA00023163"/>
    </source>
</evidence>
<keyword evidence="1" id="KW-0805">Transcription regulation</keyword>
<evidence type="ECO:0000256" key="2">
    <source>
        <dbReference type="ARBA" id="ARBA00023125"/>
    </source>
</evidence>
<comment type="caution">
    <text evidence="5">The sequence shown here is derived from an EMBL/GenBank/DDBJ whole genome shotgun (WGS) entry which is preliminary data.</text>
</comment>
<dbReference type="SUPFAM" id="SSF46785">
    <property type="entry name" value="Winged helix' DNA-binding domain"/>
    <property type="match status" value="1"/>
</dbReference>
<protein>
    <submittedName>
        <fullName evidence="5">FadR family transcriptional regulator</fullName>
    </submittedName>
</protein>
<evidence type="ECO:0000313" key="6">
    <source>
        <dbReference type="Proteomes" id="UP000617634"/>
    </source>
</evidence>
<dbReference type="InterPro" id="IPR036390">
    <property type="entry name" value="WH_DNA-bd_sf"/>
</dbReference>
<keyword evidence="2" id="KW-0238">DNA-binding</keyword>
<reference evidence="5" key="1">
    <citation type="submission" date="2020-11" db="EMBL/GenBank/DDBJ databases">
        <title>Novosphingobium aureum sp. nov., a marine bacterium isolated from sediment of a salt flat.</title>
        <authorList>
            <person name="Yoo Y."/>
            <person name="Kim J.-J."/>
        </authorList>
    </citation>
    <scope>NUCLEOTIDE SEQUENCE</scope>
    <source>
        <strain evidence="5">YJ-S2-02</strain>
    </source>
</reference>
<dbReference type="SMART" id="SM00345">
    <property type="entry name" value="HTH_GNTR"/>
    <property type="match status" value="1"/>
</dbReference>
<dbReference type="GO" id="GO:0003700">
    <property type="term" value="F:DNA-binding transcription factor activity"/>
    <property type="evidence" value="ECO:0007669"/>
    <property type="project" value="InterPro"/>
</dbReference>
<evidence type="ECO:0000313" key="5">
    <source>
        <dbReference type="EMBL" id="MBH0112102.1"/>
    </source>
</evidence>
<dbReference type="PROSITE" id="PS50949">
    <property type="entry name" value="HTH_GNTR"/>
    <property type="match status" value="1"/>
</dbReference>
<name>A0A931MJS2_9SPHN</name>
<dbReference type="PANTHER" id="PTHR43537">
    <property type="entry name" value="TRANSCRIPTIONAL REGULATOR, GNTR FAMILY"/>
    <property type="match status" value="1"/>
</dbReference>